<protein>
    <submittedName>
        <fullName evidence="7">Globin</fullName>
    </submittedName>
</protein>
<dbReference type="Gene3D" id="1.10.490.10">
    <property type="entry name" value="Globins"/>
    <property type="match status" value="1"/>
</dbReference>
<dbReference type="RefSeq" id="WP_222507076.1">
    <property type="nucleotide sequence ID" value="NZ_JAHVJA010000001.1"/>
</dbReference>
<keyword evidence="3" id="KW-0479">Metal-binding</keyword>
<reference evidence="7 8" key="1">
    <citation type="submission" date="2021-06" db="EMBL/GenBank/DDBJ databases">
        <title>50 bacteria genomes isolated from Dapeng, Shenzhen, China.</title>
        <authorList>
            <person name="Zheng W."/>
            <person name="Yu S."/>
            <person name="Huang Y."/>
        </authorList>
    </citation>
    <scope>NUCLEOTIDE SEQUENCE [LARGE SCALE GENOMIC DNA]</scope>
    <source>
        <strain evidence="7 8">DP1N14-2</strain>
    </source>
</reference>
<keyword evidence="2 5" id="KW-0561">Oxygen transport</keyword>
<dbReference type="Proteomes" id="UP000766629">
    <property type="component" value="Unassembled WGS sequence"/>
</dbReference>
<sequence>MTDDELKQLQDSYSRLREDAAQTPAFFYDALFRHAPELRRLFRDDLEGQGMKFMTTLGVILAKLKDETAVASQFQELGRTHASLGVLAPHFAPMEDALIDTLHHALGKEMTPELEALWRKAFKEIAGQMIRRGSIPNS</sequence>
<evidence type="ECO:0000313" key="8">
    <source>
        <dbReference type="Proteomes" id="UP000766629"/>
    </source>
</evidence>
<comment type="similarity">
    <text evidence="5">Belongs to the globin family.</text>
</comment>
<keyword evidence="4" id="KW-0408">Iron</keyword>
<dbReference type="Pfam" id="PF00042">
    <property type="entry name" value="Globin"/>
    <property type="match status" value="1"/>
</dbReference>
<dbReference type="SUPFAM" id="SSF46458">
    <property type="entry name" value="Globin-like"/>
    <property type="match status" value="1"/>
</dbReference>
<evidence type="ECO:0000259" key="6">
    <source>
        <dbReference type="PROSITE" id="PS01033"/>
    </source>
</evidence>
<proteinExistence type="inferred from homology"/>
<dbReference type="InterPro" id="IPR009050">
    <property type="entry name" value="Globin-like_sf"/>
</dbReference>
<keyword evidence="1 5" id="KW-0349">Heme</keyword>
<evidence type="ECO:0000256" key="4">
    <source>
        <dbReference type="ARBA" id="ARBA00023004"/>
    </source>
</evidence>
<evidence type="ECO:0000256" key="1">
    <source>
        <dbReference type="ARBA" id="ARBA00022617"/>
    </source>
</evidence>
<evidence type="ECO:0000256" key="5">
    <source>
        <dbReference type="RuleBase" id="RU000356"/>
    </source>
</evidence>
<organism evidence="7 8">
    <name type="scientific">Leisingera daeponensis</name>
    <dbReference type="NCBI Taxonomy" id="405746"/>
    <lineage>
        <taxon>Bacteria</taxon>
        <taxon>Pseudomonadati</taxon>
        <taxon>Pseudomonadota</taxon>
        <taxon>Alphaproteobacteria</taxon>
        <taxon>Rhodobacterales</taxon>
        <taxon>Roseobacteraceae</taxon>
        <taxon>Leisingera</taxon>
    </lineage>
</organism>
<evidence type="ECO:0000313" key="7">
    <source>
        <dbReference type="EMBL" id="MBY6138075.1"/>
    </source>
</evidence>
<accession>A0ABS7NA55</accession>
<dbReference type="EMBL" id="JAHVJA010000001">
    <property type="protein sequence ID" value="MBY6138075.1"/>
    <property type="molecule type" value="Genomic_DNA"/>
</dbReference>
<dbReference type="InterPro" id="IPR000971">
    <property type="entry name" value="Globin"/>
</dbReference>
<evidence type="ECO:0000256" key="3">
    <source>
        <dbReference type="ARBA" id="ARBA00022723"/>
    </source>
</evidence>
<dbReference type="PANTHER" id="PTHR43396">
    <property type="entry name" value="FLAVOHEMOPROTEIN"/>
    <property type="match status" value="1"/>
</dbReference>
<dbReference type="PROSITE" id="PS01033">
    <property type="entry name" value="GLOBIN"/>
    <property type="match status" value="1"/>
</dbReference>
<comment type="caution">
    <text evidence="7">The sequence shown here is derived from an EMBL/GenBank/DDBJ whole genome shotgun (WGS) entry which is preliminary data.</text>
</comment>
<evidence type="ECO:0000256" key="2">
    <source>
        <dbReference type="ARBA" id="ARBA00022621"/>
    </source>
</evidence>
<keyword evidence="5" id="KW-0813">Transport</keyword>
<name>A0ABS7NA55_9RHOB</name>
<dbReference type="PANTHER" id="PTHR43396:SF3">
    <property type="entry name" value="FLAVOHEMOPROTEIN"/>
    <property type="match status" value="1"/>
</dbReference>
<dbReference type="InterPro" id="IPR012292">
    <property type="entry name" value="Globin/Proto"/>
</dbReference>
<gene>
    <name evidence="7" type="ORF">KUV26_01355</name>
</gene>
<keyword evidence="8" id="KW-1185">Reference proteome</keyword>
<feature type="domain" description="Globin" evidence="6">
    <location>
        <begin position="1"/>
        <end position="134"/>
    </location>
</feature>